<feature type="compositionally biased region" description="Low complexity" evidence="11">
    <location>
        <begin position="676"/>
        <end position="690"/>
    </location>
</feature>
<dbReference type="GO" id="GO:0007420">
    <property type="term" value="P:brain development"/>
    <property type="evidence" value="ECO:0007669"/>
    <property type="project" value="UniProtKB-ARBA"/>
</dbReference>
<keyword evidence="8 9" id="KW-0539">Nucleus</keyword>
<dbReference type="Gene3D" id="3.40.50.300">
    <property type="entry name" value="P-loop containing nucleotide triphosphate hydrolases"/>
    <property type="match status" value="1"/>
</dbReference>
<feature type="region of interest" description="Disordered" evidence="11">
    <location>
        <begin position="501"/>
        <end position="526"/>
    </location>
</feature>
<keyword evidence="14" id="KW-1185">Reference proteome</keyword>
<evidence type="ECO:0000256" key="5">
    <source>
        <dbReference type="ARBA" id="ARBA00022771"/>
    </source>
</evidence>
<dbReference type="GO" id="GO:0031124">
    <property type="term" value="P:mRNA 3'-end processing"/>
    <property type="evidence" value="ECO:0007669"/>
    <property type="project" value="UniProtKB-UniRule"/>
</dbReference>
<feature type="region of interest" description="Disordered" evidence="11">
    <location>
        <begin position="554"/>
        <end position="576"/>
    </location>
</feature>
<dbReference type="PANTHER" id="PTHR12755">
    <property type="entry name" value="CLEAVAGE/POLYADENYLATION FACTOR IA SUBUNIT CLP1P"/>
    <property type="match status" value="1"/>
</dbReference>
<dbReference type="GO" id="GO:0005849">
    <property type="term" value="C:mRNA cleavage factor complex"/>
    <property type="evidence" value="ECO:0007669"/>
    <property type="project" value="InterPro"/>
</dbReference>
<evidence type="ECO:0000256" key="4">
    <source>
        <dbReference type="ARBA" id="ARBA00022741"/>
    </source>
</evidence>
<keyword evidence="6" id="KW-0862">Zinc</keyword>
<dbReference type="Gene3D" id="2.60.120.1030">
    <property type="entry name" value="Clp1, DNA binding domain"/>
    <property type="match status" value="1"/>
</dbReference>
<comment type="similarity">
    <text evidence="9">Belongs to the Clp1 family. Clp1 subfamily.</text>
</comment>
<evidence type="ECO:0000256" key="3">
    <source>
        <dbReference type="ARBA" id="ARBA00022723"/>
    </source>
</evidence>
<dbReference type="FunFam" id="2.60.120.1030:FF:000001">
    <property type="entry name" value="Protein CLP1 homolog 5"/>
    <property type="match status" value="1"/>
</dbReference>
<feature type="compositionally biased region" description="Gly residues" evidence="11">
    <location>
        <begin position="608"/>
        <end position="626"/>
    </location>
</feature>
<keyword evidence="5 10" id="KW-0863">Zinc-finger</keyword>
<reference evidence="13" key="1">
    <citation type="journal article" date="2021" name="Mol. Ecol. Resour.">
        <title>Apolygus lucorum genome provides insights into omnivorousness and mesophyll feeding.</title>
        <authorList>
            <person name="Liu Y."/>
            <person name="Liu H."/>
            <person name="Wang H."/>
            <person name="Huang T."/>
            <person name="Liu B."/>
            <person name="Yang B."/>
            <person name="Yin L."/>
            <person name="Li B."/>
            <person name="Zhang Y."/>
            <person name="Zhang S."/>
            <person name="Jiang F."/>
            <person name="Zhang X."/>
            <person name="Ren Y."/>
            <person name="Wang B."/>
            <person name="Wang S."/>
            <person name="Lu Y."/>
            <person name="Wu K."/>
            <person name="Fan W."/>
            <person name="Wang G."/>
        </authorList>
    </citation>
    <scope>NUCLEOTIDE SEQUENCE</scope>
    <source>
        <strain evidence="13">12Hb</strain>
    </source>
</reference>
<feature type="domain" description="RanBP2-type" evidence="12">
    <location>
        <begin position="627"/>
        <end position="658"/>
    </location>
</feature>
<organism evidence="13 14">
    <name type="scientific">Apolygus lucorum</name>
    <name type="common">Small green plant bug</name>
    <name type="synonym">Lygocoris lucorum</name>
    <dbReference type="NCBI Taxonomy" id="248454"/>
    <lineage>
        <taxon>Eukaryota</taxon>
        <taxon>Metazoa</taxon>
        <taxon>Ecdysozoa</taxon>
        <taxon>Arthropoda</taxon>
        <taxon>Hexapoda</taxon>
        <taxon>Insecta</taxon>
        <taxon>Pterygota</taxon>
        <taxon>Neoptera</taxon>
        <taxon>Paraneoptera</taxon>
        <taxon>Hemiptera</taxon>
        <taxon>Heteroptera</taxon>
        <taxon>Panheteroptera</taxon>
        <taxon>Cimicomorpha</taxon>
        <taxon>Miridae</taxon>
        <taxon>Mirini</taxon>
        <taxon>Apolygus</taxon>
    </lineage>
</organism>
<evidence type="ECO:0000256" key="6">
    <source>
        <dbReference type="ARBA" id="ARBA00022833"/>
    </source>
</evidence>
<evidence type="ECO:0000256" key="2">
    <source>
        <dbReference type="ARBA" id="ARBA00022664"/>
    </source>
</evidence>
<evidence type="ECO:0000256" key="8">
    <source>
        <dbReference type="ARBA" id="ARBA00023242"/>
    </source>
</evidence>
<feature type="region of interest" description="Disordered" evidence="11">
    <location>
        <begin position="419"/>
        <end position="475"/>
    </location>
</feature>
<comment type="subcellular location">
    <subcellularLocation>
        <location evidence="1 9">Nucleus</location>
    </subcellularLocation>
</comment>
<dbReference type="GO" id="GO:0008270">
    <property type="term" value="F:zinc ion binding"/>
    <property type="evidence" value="ECO:0007669"/>
    <property type="project" value="UniProtKB-KW"/>
</dbReference>
<dbReference type="OrthoDB" id="258143at2759"/>
<dbReference type="Gene3D" id="2.40.30.330">
    <property type="entry name" value="Pre-mRNA cleavage complex subunit Clp1, C-terminal domain"/>
    <property type="match status" value="1"/>
</dbReference>
<evidence type="ECO:0000256" key="9">
    <source>
        <dbReference type="HAMAP-Rule" id="MF_03035"/>
    </source>
</evidence>
<keyword evidence="2 9" id="KW-0507">mRNA processing</keyword>
<evidence type="ECO:0000256" key="1">
    <source>
        <dbReference type="ARBA" id="ARBA00004123"/>
    </source>
</evidence>
<dbReference type="PROSITE" id="PS50199">
    <property type="entry name" value="ZF_RANBP2_2"/>
    <property type="match status" value="4"/>
</dbReference>
<keyword evidence="4 9" id="KW-0547">Nucleotide-binding</keyword>
<protein>
    <recommendedName>
        <fullName evidence="9">Protein CLP1 homolog</fullName>
    </recommendedName>
</protein>
<keyword evidence="7 9" id="KW-0067">ATP-binding</keyword>
<feature type="domain" description="RanBP2-type" evidence="12">
    <location>
        <begin position="576"/>
        <end position="607"/>
    </location>
</feature>
<feature type="binding site" evidence="9">
    <location>
        <position position="19"/>
    </location>
    <ligand>
        <name>ATP</name>
        <dbReference type="ChEBI" id="CHEBI:30616"/>
    </ligand>
</feature>
<dbReference type="AlphaFoldDB" id="A0A8S9XXZ4"/>
<dbReference type="GO" id="GO:0051731">
    <property type="term" value="F:polynucleotide 5'-hydroxyl-kinase activity"/>
    <property type="evidence" value="ECO:0007669"/>
    <property type="project" value="InterPro"/>
</dbReference>
<dbReference type="SUPFAM" id="SSF52540">
    <property type="entry name" value="P-loop containing nucleoside triphosphate hydrolases"/>
    <property type="match status" value="1"/>
</dbReference>
<feature type="compositionally biased region" description="Gly residues" evidence="11">
    <location>
        <begin position="429"/>
        <end position="471"/>
    </location>
</feature>
<keyword evidence="3" id="KW-0479">Metal-binding</keyword>
<dbReference type="InterPro" id="IPR027417">
    <property type="entry name" value="P-loop_NTPase"/>
</dbReference>
<evidence type="ECO:0000256" key="11">
    <source>
        <dbReference type="SAM" id="MobiDB-lite"/>
    </source>
</evidence>
<dbReference type="InterPro" id="IPR028606">
    <property type="entry name" value="Clp1"/>
</dbReference>
<dbReference type="InterPro" id="IPR032324">
    <property type="entry name" value="Clp1_N"/>
</dbReference>
<feature type="region of interest" description="Disordered" evidence="11">
    <location>
        <begin position="603"/>
        <end position="630"/>
    </location>
</feature>
<dbReference type="Pfam" id="PF06807">
    <property type="entry name" value="Clp1"/>
    <property type="match status" value="1"/>
</dbReference>
<proteinExistence type="inferred from homology"/>
<accession>A0A8S9XXZ4</accession>
<feature type="compositionally biased region" description="Low complexity" evidence="11">
    <location>
        <begin position="705"/>
        <end position="716"/>
    </location>
</feature>
<dbReference type="HAMAP" id="MF_03035">
    <property type="entry name" value="Clp1"/>
    <property type="match status" value="1"/>
</dbReference>
<dbReference type="Proteomes" id="UP000466442">
    <property type="component" value="Unassembled WGS sequence"/>
</dbReference>
<dbReference type="PROSITE" id="PS01358">
    <property type="entry name" value="ZF_RANBP2_1"/>
    <property type="match status" value="4"/>
</dbReference>
<dbReference type="InterPro" id="IPR038239">
    <property type="entry name" value="Clp1_N_sf"/>
</dbReference>
<dbReference type="InterPro" id="IPR038238">
    <property type="entry name" value="Clp1_C_sf"/>
</dbReference>
<dbReference type="FunFam" id="2.40.30.330:FF:000001">
    <property type="entry name" value="Protein CLP1 homolog"/>
    <property type="match status" value="1"/>
</dbReference>
<feature type="binding site" evidence="9">
    <location>
        <position position="60"/>
    </location>
    <ligand>
        <name>ATP</name>
        <dbReference type="ChEBI" id="CHEBI:30616"/>
    </ligand>
</feature>
<dbReference type="InterPro" id="IPR001876">
    <property type="entry name" value="Znf_RanBP2"/>
</dbReference>
<comment type="function">
    <text evidence="9">Required for endonucleolytic cleavage during polyadenylation-dependent pre-mRNA 3'-end formation.</text>
</comment>
<feature type="binding site" evidence="9">
    <location>
        <begin position="123"/>
        <end position="128"/>
    </location>
    <ligand>
        <name>ATP</name>
        <dbReference type="ChEBI" id="CHEBI:30616"/>
    </ligand>
</feature>
<gene>
    <name evidence="13" type="ORF">GE061_011515</name>
</gene>
<feature type="compositionally biased region" description="Gly residues" evidence="11">
    <location>
        <begin position="557"/>
        <end position="575"/>
    </location>
</feature>
<dbReference type="SMART" id="SM00547">
    <property type="entry name" value="ZnF_RBZ"/>
    <property type="match status" value="4"/>
</dbReference>
<comment type="caution">
    <text evidence="13">The sequence shown here is derived from an EMBL/GenBank/DDBJ whole genome shotgun (WGS) entry which is preliminary data.</text>
</comment>
<dbReference type="FunFam" id="3.40.50.300:FF:000454">
    <property type="entry name" value="Protein CLP1 homolog"/>
    <property type="match status" value="1"/>
</dbReference>
<dbReference type="EMBL" id="WIXP02000003">
    <property type="protein sequence ID" value="KAF6213793.1"/>
    <property type="molecule type" value="Genomic_DNA"/>
</dbReference>
<dbReference type="GO" id="GO:0006388">
    <property type="term" value="P:tRNA splicing, via endonucleolytic cleavage and ligation"/>
    <property type="evidence" value="ECO:0007669"/>
    <property type="project" value="TreeGrafter"/>
</dbReference>
<feature type="region of interest" description="Disordered" evidence="11">
    <location>
        <begin position="652"/>
        <end position="726"/>
    </location>
</feature>
<dbReference type="InterPro" id="IPR045116">
    <property type="entry name" value="Clp1/Grc3"/>
</dbReference>
<feature type="domain" description="RanBP2-type" evidence="12">
    <location>
        <begin position="525"/>
        <end position="556"/>
    </location>
</feature>
<dbReference type="InterPro" id="IPR036443">
    <property type="entry name" value="Znf_RanBP2_sf"/>
</dbReference>
<feature type="compositionally biased region" description="Gly residues" evidence="11">
    <location>
        <begin position="506"/>
        <end position="524"/>
    </location>
</feature>
<evidence type="ECO:0000259" key="12">
    <source>
        <dbReference type="PROSITE" id="PS50199"/>
    </source>
</evidence>
<dbReference type="Pfam" id="PF00641">
    <property type="entry name" value="Zn_ribbon_RanBP"/>
    <property type="match status" value="2"/>
</dbReference>
<dbReference type="GO" id="GO:0005524">
    <property type="term" value="F:ATP binding"/>
    <property type="evidence" value="ECO:0007669"/>
    <property type="project" value="UniProtKB-UniRule"/>
</dbReference>
<dbReference type="CDD" id="cd01983">
    <property type="entry name" value="SIMIBI"/>
    <property type="match status" value="1"/>
</dbReference>
<dbReference type="Pfam" id="PF16573">
    <property type="entry name" value="CLP1_N"/>
    <property type="match status" value="1"/>
</dbReference>
<name>A0A8S9XXZ4_APOLU</name>
<sequence length="736" mass="77348">MAEESDSRGREYVLEADAELRFEVENANENVTLTLKSGYAEIFGTELVKGKAYTFRTGAKIAVFTWQGCTLELKGECDCYIAKETPMMFYLNCHACLEQLRMKAENGGEVKRGPITMIVGPTDVGKSTISRILLNYAVRMGRTPVYVDLDVGQGAIAIPGSIGALLVERPAAVDEGFSEQAPLVYNFGHTSIQKNTQLMNMLVTRLAEVVHERLQANKKANVSGVIINTCGWVKNEGYKLLTHAAQALEVDIILVLDQEKLYNELTRDMPRFVKVVLLPKSGGVVERSKTYRAEARDDRVKHYFYGHKTPLHPHSFDVKWSDLKIYKIGAPPLPDSCMPLGMRAEDNMTKLVSVQPGPNLLHHILALSFAASADDDIITSNIAGYICVTNVDVDNQTITVLSPQPRPLPDTVSRAQAKPLQMSDDDWSDGGGASAPSYGGGRSNGGGRGRGGGGGGWQNRGDSGGGGGRGGGGREGDWKCPNSDCGNSNFGWRSQCQKCNEDKPEGAGGGGGGGGRGGGGGGGGREGDWKCPNSDCGNSNFGWRSQCQKCNEDKPEGAGGGGGGGGRGGGGGGGGREGDWKCPNSDCGNSNFGWRTQCQKCNEDKPEGAGGGGGGGGRGGGGGGGGREGDWKCPNSDCGNSNFGWRTQCQKCNEDKPASAGGGGGGGRGRGRLFREGSNSGWGNNSSEGWFEGTKGRGRGRGRGRVPNGGSSSGWGNKDDGGGFKGGEGHFCVYNS</sequence>
<dbReference type="Pfam" id="PF16575">
    <property type="entry name" value="CLP1_P"/>
    <property type="match status" value="1"/>
</dbReference>
<evidence type="ECO:0000256" key="7">
    <source>
        <dbReference type="ARBA" id="ARBA00022840"/>
    </source>
</evidence>
<evidence type="ECO:0000313" key="13">
    <source>
        <dbReference type="EMBL" id="KAF6213793.1"/>
    </source>
</evidence>
<evidence type="ECO:0000313" key="14">
    <source>
        <dbReference type="Proteomes" id="UP000466442"/>
    </source>
</evidence>
<dbReference type="PANTHER" id="PTHR12755:SF6">
    <property type="entry name" value="POLYRIBONUCLEOTIDE 5'-HYDROXYL-KINASE CLP1"/>
    <property type="match status" value="1"/>
</dbReference>
<feature type="domain" description="RanBP2-type" evidence="12">
    <location>
        <begin position="474"/>
        <end position="505"/>
    </location>
</feature>
<dbReference type="InterPro" id="IPR032319">
    <property type="entry name" value="CLP1_P"/>
</dbReference>
<dbReference type="SUPFAM" id="SSF90209">
    <property type="entry name" value="Ran binding protein zinc finger-like"/>
    <property type="match status" value="4"/>
</dbReference>
<dbReference type="InterPro" id="IPR010655">
    <property type="entry name" value="Clp1_C"/>
</dbReference>
<evidence type="ECO:0000256" key="10">
    <source>
        <dbReference type="PROSITE-ProRule" id="PRU00322"/>
    </source>
</evidence>
<dbReference type="Gene3D" id="4.10.1060.10">
    <property type="entry name" value="Zinc finger, RanBP2-type"/>
    <property type="match status" value="4"/>
</dbReference>